<dbReference type="InterPro" id="IPR013150">
    <property type="entry name" value="TFIIB_cyclin"/>
</dbReference>
<evidence type="ECO:0000256" key="3">
    <source>
        <dbReference type="ARBA" id="ARBA00022691"/>
    </source>
</evidence>
<dbReference type="PANTHER" id="PTHR11006">
    <property type="entry name" value="PROTEIN ARGININE N-METHYLTRANSFERASE"/>
    <property type="match status" value="1"/>
</dbReference>
<dbReference type="Gene3D" id="1.10.472.10">
    <property type="entry name" value="Cyclin-like"/>
    <property type="match status" value="2"/>
</dbReference>
<protein>
    <recommendedName>
        <fullName evidence="7">Cyclin-like domain-containing protein</fullName>
    </recommendedName>
</protein>
<feature type="compositionally biased region" description="Basic and acidic residues" evidence="6">
    <location>
        <begin position="511"/>
        <end position="542"/>
    </location>
</feature>
<reference evidence="8 9" key="1">
    <citation type="journal article" date="2018" name="BMC Genomics">
        <title>Genomic evidence for intraspecific hybridization in a clonal and extremely halotolerant yeast.</title>
        <authorList>
            <person name="Gostincar C."/>
            <person name="Stajich J.E."/>
            <person name="Zupancic J."/>
            <person name="Zalar P."/>
            <person name="Gunde-Cimerman N."/>
        </authorList>
    </citation>
    <scope>NUCLEOTIDE SEQUENCE [LARGE SCALE GENOMIC DNA]</scope>
    <source>
        <strain evidence="8 9">EXF-2682</strain>
    </source>
</reference>
<dbReference type="OrthoDB" id="7848332at2759"/>
<dbReference type="InterPro" id="IPR011665">
    <property type="entry name" value="BRF1_TBP-bd_dom"/>
</dbReference>
<name>A0A3M7EC51_HORWE</name>
<dbReference type="Gene3D" id="1.20.5.650">
    <property type="entry name" value="Single helix bin"/>
    <property type="match status" value="1"/>
</dbReference>
<feature type="compositionally biased region" description="Basic and acidic residues" evidence="6">
    <location>
        <begin position="335"/>
        <end position="370"/>
    </location>
</feature>
<evidence type="ECO:0000259" key="7">
    <source>
        <dbReference type="SMART" id="SM00385"/>
    </source>
</evidence>
<feature type="compositionally biased region" description="Polar residues" evidence="6">
    <location>
        <begin position="442"/>
        <end position="460"/>
    </location>
</feature>
<dbReference type="PROSITE" id="PS51678">
    <property type="entry name" value="SAM_MT_PRMT"/>
    <property type="match status" value="1"/>
</dbReference>
<dbReference type="CDD" id="cd20554">
    <property type="entry name" value="CYCLIN_TFIIIB90_rpt2"/>
    <property type="match status" value="1"/>
</dbReference>
<feature type="compositionally biased region" description="Low complexity" evidence="6">
    <location>
        <begin position="685"/>
        <end position="696"/>
    </location>
</feature>
<evidence type="ECO:0000256" key="5">
    <source>
        <dbReference type="PROSITE-ProRule" id="PRU01015"/>
    </source>
</evidence>
<evidence type="ECO:0000256" key="6">
    <source>
        <dbReference type="SAM" id="MobiDB-lite"/>
    </source>
</evidence>
<dbReference type="Pfam" id="PF13649">
    <property type="entry name" value="Methyltransf_25"/>
    <property type="match status" value="1"/>
</dbReference>
<evidence type="ECO:0000256" key="4">
    <source>
        <dbReference type="ARBA" id="ARBA00023159"/>
    </source>
</evidence>
<dbReference type="Gene3D" id="3.40.50.150">
    <property type="entry name" value="Vaccinia Virus protein VP39"/>
    <property type="match status" value="1"/>
</dbReference>
<gene>
    <name evidence="8" type="ORF">D0863_03430</name>
</gene>
<dbReference type="GO" id="GO:0017025">
    <property type="term" value="F:TBP-class protein binding"/>
    <property type="evidence" value="ECO:0007669"/>
    <property type="project" value="InterPro"/>
</dbReference>
<keyword evidence="2 5" id="KW-0808">Transferase</keyword>
<dbReference type="Proteomes" id="UP000269276">
    <property type="component" value="Unassembled WGS sequence"/>
</dbReference>
<dbReference type="EMBL" id="QWIP01000081">
    <property type="protein sequence ID" value="RMY74161.1"/>
    <property type="molecule type" value="Genomic_DNA"/>
</dbReference>
<keyword evidence="3 5" id="KW-0949">S-adenosyl-L-methionine</keyword>
<dbReference type="InterPro" id="IPR013763">
    <property type="entry name" value="Cyclin-like_dom"/>
</dbReference>
<feature type="compositionally biased region" description="Basic and acidic residues" evidence="6">
    <location>
        <begin position="29"/>
        <end position="38"/>
    </location>
</feature>
<feature type="region of interest" description="Disordered" evidence="6">
    <location>
        <begin position="327"/>
        <end position="544"/>
    </location>
</feature>
<dbReference type="SUPFAM" id="SSF53335">
    <property type="entry name" value="S-adenosyl-L-methionine-dependent methyltransferases"/>
    <property type="match status" value="1"/>
</dbReference>
<evidence type="ECO:0000256" key="1">
    <source>
        <dbReference type="ARBA" id="ARBA00022603"/>
    </source>
</evidence>
<dbReference type="FunFam" id="2.70.160.11:FF:000001">
    <property type="entry name" value="Blast:Protein arginine N-methyltransferase 1"/>
    <property type="match status" value="1"/>
</dbReference>
<dbReference type="CDD" id="cd02440">
    <property type="entry name" value="AdoMet_MTases"/>
    <property type="match status" value="1"/>
</dbReference>
<dbReference type="FunFam" id="3.40.50.150:FF:000050">
    <property type="entry name" value="Hnrnp arginine n-methyltransferase"/>
    <property type="match status" value="1"/>
</dbReference>
<evidence type="ECO:0000256" key="2">
    <source>
        <dbReference type="ARBA" id="ARBA00022679"/>
    </source>
</evidence>
<dbReference type="Pfam" id="PF07741">
    <property type="entry name" value="BRF1"/>
    <property type="match status" value="1"/>
</dbReference>
<feature type="region of interest" description="Disordered" evidence="6">
    <location>
        <begin position="685"/>
        <end position="726"/>
    </location>
</feature>
<dbReference type="PANTHER" id="PTHR11006:SF53">
    <property type="entry name" value="PROTEIN ARGININE N-METHYLTRANSFERASE 3"/>
    <property type="match status" value="1"/>
</dbReference>
<feature type="compositionally biased region" description="Basic residues" evidence="6">
    <location>
        <begin position="624"/>
        <end position="634"/>
    </location>
</feature>
<feature type="domain" description="Cyclin-like" evidence="7">
    <location>
        <begin position="119"/>
        <end position="201"/>
    </location>
</feature>
<dbReference type="SMART" id="SM00385">
    <property type="entry name" value="CYCLIN"/>
    <property type="match status" value="2"/>
</dbReference>
<accession>A0A3M7EC51</accession>
<dbReference type="InterPro" id="IPR041698">
    <property type="entry name" value="Methyltransf_25"/>
</dbReference>
<dbReference type="FunFam" id="1.10.472.10:FF:000002">
    <property type="entry name" value="Transcription factor IIIB 90 kDa subunit"/>
    <property type="match status" value="1"/>
</dbReference>
<organism evidence="8 9">
    <name type="scientific">Hortaea werneckii</name>
    <name type="common">Black yeast</name>
    <name type="synonym">Cladosporium werneckii</name>
    <dbReference type="NCBI Taxonomy" id="91943"/>
    <lineage>
        <taxon>Eukaryota</taxon>
        <taxon>Fungi</taxon>
        <taxon>Dikarya</taxon>
        <taxon>Ascomycota</taxon>
        <taxon>Pezizomycotina</taxon>
        <taxon>Dothideomycetes</taxon>
        <taxon>Dothideomycetidae</taxon>
        <taxon>Mycosphaerellales</taxon>
        <taxon>Teratosphaeriaceae</taxon>
        <taxon>Hortaea</taxon>
    </lineage>
</organism>
<dbReference type="GO" id="GO:0005634">
    <property type="term" value="C:nucleus"/>
    <property type="evidence" value="ECO:0007669"/>
    <property type="project" value="TreeGrafter"/>
</dbReference>
<feature type="region of interest" description="Disordered" evidence="6">
    <location>
        <begin position="1"/>
        <end position="40"/>
    </location>
</feature>
<sequence length="1117" mass="125367">MPAPVAAPRRAQRLGSINTPSGPRPVPKKKPEVPKCCDEPDPVDEDGAKVCANCGVQLAVSNIVADVTFQEDSRGAAQVQGGFIGEKARHANTLGAGAFRRIGGGERNASQEIENNGRRILQSMCPRLNVPDATRDAAQLLFIIAAGNGFNAGRRSEEVVAACLYMACRRRKENTVLLMDISEIVKVNVFRLGEVYKDLKKTLHINDPEAIGVQQLVEVEPLIEKFCRKLEFGEKTCVVAEDAVKIIKRMKRDWMVSGRHPAGLCGACIILAARMNNFRRSVREVVYIAKVAGVTIHQRLEEFKRTRSAALTVDQFREFAPRLKYQHDPPVLAKTAREQEKWEEKKRKRQEHNTQRETMERERQSRERSAIEIPDDNDDASSRATSAAPEADEEGNSQAQSKRQRMNGPLPTPASTQEPRFDAEGFAIPALPIPVDPAITGEQPSTASDSQEAGQETGQEANPPKRKRGRPRKEKPEPVQITEEELTAEQEIEDEIDEALNDQELMDSLTDLERTKNEERAKVLAEQEKQRAAEQNHERREATGVNWWQAREAWEKGTDEVVTEADLEAEFANDPEVMNCKLSDQESRIKEQIWVAHNEDWLRSQHEKQLIKQIAEASGAGKKDNRRKTRKKKGRMGDGSVLLEAETPIETPADANLAMLKKRAAPNISKFIDYERLAAVYGDRSSPAASSTSQSRAESEAPGNPPSRAASNAPDAQAGADRAPTPMQQVCPGFGASELYSRHQKFETFDDQQSLLYTALRRPFCPNKIKSAVPIMATGQDASSAENMPHSEVHYFNSYNHHGIHEEMLKDEVRTKSYRDAIYNNPHIFKDKVVLDVGCGTSILSMFAVKAGAKHVIGVDMSTIILKAREIVEANGMSDKITLLQGKMEEVQLPFPEVDIIISEWMGYFLLYESMLDTVLWARDRYLRKDGKGLIFPDKATIFMAGIEDGEYKDEKIGFWDNVYGFDYTPLKMTALTEPLVDSVELKAVVSDPCAVMTIDLYTVKPEDLAFNLPFNLSIRRTDYIHAMIAWFDIEFSACHKPVRFSTGPHTKYTHWKQTVFYLADVLTVEAGETVKGRLSCKPNQHNRRDLDIEIDYKMDTQDPGRIAEGHCEYKMC</sequence>
<dbReference type="Gene3D" id="2.70.160.11">
    <property type="entry name" value="Hnrnp arginine n-methyltransferase1"/>
    <property type="match status" value="1"/>
</dbReference>
<dbReference type="Pfam" id="PF00382">
    <property type="entry name" value="TFIIB"/>
    <property type="match status" value="2"/>
</dbReference>
<dbReference type="GO" id="GO:0042054">
    <property type="term" value="F:histone methyltransferase activity"/>
    <property type="evidence" value="ECO:0007669"/>
    <property type="project" value="TreeGrafter"/>
</dbReference>
<evidence type="ECO:0000313" key="9">
    <source>
        <dbReference type="Proteomes" id="UP000269276"/>
    </source>
</evidence>
<keyword evidence="1 5" id="KW-0489">Methyltransferase</keyword>
<dbReference type="InterPro" id="IPR029063">
    <property type="entry name" value="SAM-dependent_MTases_sf"/>
</dbReference>
<dbReference type="InterPro" id="IPR055135">
    <property type="entry name" value="PRMT_dom"/>
</dbReference>
<dbReference type="AlphaFoldDB" id="A0A3M7EC51"/>
<feature type="compositionally biased region" description="Basic residues" evidence="6">
    <location>
        <begin position="464"/>
        <end position="473"/>
    </location>
</feature>
<dbReference type="InterPro" id="IPR025799">
    <property type="entry name" value="Arg_MeTrfase"/>
</dbReference>
<proteinExistence type="predicted"/>
<dbReference type="GO" id="GO:0032259">
    <property type="term" value="P:methylation"/>
    <property type="evidence" value="ECO:0007669"/>
    <property type="project" value="UniProtKB-KW"/>
</dbReference>
<comment type="caution">
    <text evidence="8">The sequence shown here is derived from an EMBL/GenBank/DDBJ whole genome shotgun (WGS) entry which is preliminary data.</text>
</comment>
<evidence type="ECO:0000313" key="8">
    <source>
        <dbReference type="EMBL" id="RMY74161.1"/>
    </source>
</evidence>
<dbReference type="GO" id="GO:0016274">
    <property type="term" value="F:protein-arginine N-methyltransferase activity"/>
    <property type="evidence" value="ECO:0007669"/>
    <property type="project" value="InterPro"/>
</dbReference>
<dbReference type="InterPro" id="IPR036915">
    <property type="entry name" value="Cyclin-like_sf"/>
</dbReference>
<feature type="compositionally biased region" description="Acidic residues" evidence="6">
    <location>
        <begin position="482"/>
        <end position="505"/>
    </location>
</feature>
<keyword evidence="4" id="KW-0010">Activator</keyword>
<dbReference type="Pfam" id="PF22528">
    <property type="entry name" value="PRMT_C"/>
    <property type="match status" value="1"/>
</dbReference>
<feature type="domain" description="Cyclin-like" evidence="7">
    <location>
        <begin position="221"/>
        <end position="305"/>
    </location>
</feature>
<feature type="region of interest" description="Disordered" evidence="6">
    <location>
        <begin position="615"/>
        <end position="645"/>
    </location>
</feature>
<dbReference type="SUPFAM" id="SSF47954">
    <property type="entry name" value="Cyclin-like"/>
    <property type="match status" value="2"/>
</dbReference>
<dbReference type="VEuPathDB" id="FungiDB:BTJ68_01677"/>